<evidence type="ECO:0000256" key="1">
    <source>
        <dbReference type="SAM" id="MobiDB-lite"/>
    </source>
</evidence>
<accession>A0A9D4R7E8</accession>
<dbReference type="Proteomes" id="UP000828390">
    <property type="component" value="Unassembled WGS sequence"/>
</dbReference>
<organism evidence="2 3">
    <name type="scientific">Dreissena polymorpha</name>
    <name type="common">Zebra mussel</name>
    <name type="synonym">Mytilus polymorpha</name>
    <dbReference type="NCBI Taxonomy" id="45954"/>
    <lineage>
        <taxon>Eukaryota</taxon>
        <taxon>Metazoa</taxon>
        <taxon>Spiralia</taxon>
        <taxon>Lophotrochozoa</taxon>
        <taxon>Mollusca</taxon>
        <taxon>Bivalvia</taxon>
        <taxon>Autobranchia</taxon>
        <taxon>Heteroconchia</taxon>
        <taxon>Euheterodonta</taxon>
        <taxon>Imparidentia</taxon>
        <taxon>Neoheterodontei</taxon>
        <taxon>Myida</taxon>
        <taxon>Dreissenoidea</taxon>
        <taxon>Dreissenidae</taxon>
        <taxon>Dreissena</taxon>
    </lineage>
</organism>
<sequence>MSGCHREEEITSTASSTSSNDVTEMTPKPAQLAPSQLAPQRTPKPAELAPQRTPKPAELAPQRTPKPAELAPRNFKRSQRGQHNQHNWLHVISRCHREDTITSTASSISCHDVAERKQLKAQLAAPQLAAQDTNQHNLPHDTLTSTTSSTSCHDVTERTP</sequence>
<dbReference type="EMBL" id="JAIWYP010000003">
    <property type="protein sequence ID" value="KAH3856592.1"/>
    <property type="molecule type" value="Genomic_DNA"/>
</dbReference>
<feature type="region of interest" description="Disordered" evidence="1">
    <location>
        <begin position="124"/>
        <end position="160"/>
    </location>
</feature>
<evidence type="ECO:0000313" key="2">
    <source>
        <dbReference type="EMBL" id="KAH3856592.1"/>
    </source>
</evidence>
<keyword evidence="3" id="KW-1185">Reference proteome</keyword>
<reference evidence="2" key="2">
    <citation type="submission" date="2020-11" db="EMBL/GenBank/DDBJ databases">
        <authorList>
            <person name="McCartney M.A."/>
            <person name="Auch B."/>
            <person name="Kono T."/>
            <person name="Mallez S."/>
            <person name="Becker A."/>
            <person name="Gohl D.M."/>
            <person name="Silverstein K.A.T."/>
            <person name="Koren S."/>
            <person name="Bechman K.B."/>
            <person name="Herman A."/>
            <person name="Abrahante J.E."/>
            <person name="Garbe J."/>
        </authorList>
    </citation>
    <scope>NUCLEOTIDE SEQUENCE</scope>
    <source>
        <strain evidence="2">Duluth1</strain>
        <tissue evidence="2">Whole animal</tissue>
    </source>
</reference>
<comment type="caution">
    <text evidence="2">The sequence shown here is derived from an EMBL/GenBank/DDBJ whole genome shotgun (WGS) entry which is preliminary data.</text>
</comment>
<feature type="region of interest" description="Disordered" evidence="1">
    <location>
        <begin position="1"/>
        <end position="87"/>
    </location>
</feature>
<reference evidence="2" key="1">
    <citation type="journal article" date="2019" name="bioRxiv">
        <title>The Genome of the Zebra Mussel, Dreissena polymorpha: A Resource for Invasive Species Research.</title>
        <authorList>
            <person name="McCartney M.A."/>
            <person name="Auch B."/>
            <person name="Kono T."/>
            <person name="Mallez S."/>
            <person name="Zhang Y."/>
            <person name="Obille A."/>
            <person name="Becker A."/>
            <person name="Abrahante J.E."/>
            <person name="Garbe J."/>
            <person name="Badalamenti J.P."/>
            <person name="Herman A."/>
            <person name="Mangelson H."/>
            <person name="Liachko I."/>
            <person name="Sullivan S."/>
            <person name="Sone E.D."/>
            <person name="Koren S."/>
            <person name="Silverstein K.A.T."/>
            <person name="Beckman K.B."/>
            <person name="Gohl D.M."/>
        </authorList>
    </citation>
    <scope>NUCLEOTIDE SEQUENCE</scope>
    <source>
        <strain evidence="2">Duluth1</strain>
        <tissue evidence="2">Whole animal</tissue>
    </source>
</reference>
<name>A0A9D4R7E8_DREPO</name>
<evidence type="ECO:0000313" key="3">
    <source>
        <dbReference type="Proteomes" id="UP000828390"/>
    </source>
</evidence>
<proteinExistence type="predicted"/>
<protein>
    <submittedName>
        <fullName evidence="2">Uncharacterized protein</fullName>
    </submittedName>
</protein>
<gene>
    <name evidence="2" type="ORF">DPMN_099184</name>
</gene>
<dbReference type="AlphaFoldDB" id="A0A9D4R7E8"/>